<evidence type="ECO:0000313" key="5">
    <source>
        <dbReference type="EMBL" id="MBP2329203.1"/>
    </source>
</evidence>
<comment type="caution">
    <text evidence="5">The sequence shown here is derived from an EMBL/GenBank/DDBJ whole genome shotgun (WGS) entry which is preliminary data.</text>
</comment>
<dbReference type="SUPFAM" id="SSF53850">
    <property type="entry name" value="Periplasmic binding protein-like II"/>
    <property type="match status" value="1"/>
</dbReference>
<dbReference type="InterPro" id="IPR039424">
    <property type="entry name" value="SBP_5"/>
</dbReference>
<proteinExistence type="inferred from homology"/>
<dbReference type="PROSITE" id="PS51257">
    <property type="entry name" value="PROKAR_LIPOPROTEIN"/>
    <property type="match status" value="1"/>
</dbReference>
<protein>
    <submittedName>
        <fullName evidence="5">Peptide/nickel transport system substrate-binding protein</fullName>
    </submittedName>
</protein>
<dbReference type="PIRSF" id="PIRSF002741">
    <property type="entry name" value="MppA"/>
    <property type="match status" value="1"/>
</dbReference>
<name>A0ABS4TXU9_9PSEU</name>
<keyword evidence="2" id="KW-0813">Transport</keyword>
<reference evidence="5 6" key="1">
    <citation type="submission" date="2021-03" db="EMBL/GenBank/DDBJ databases">
        <title>Sequencing the genomes of 1000 actinobacteria strains.</title>
        <authorList>
            <person name="Klenk H.-P."/>
        </authorList>
    </citation>
    <scope>NUCLEOTIDE SEQUENCE [LARGE SCALE GENOMIC DNA]</scope>
    <source>
        <strain evidence="5 6">DSM 46670</strain>
    </source>
</reference>
<dbReference type="PANTHER" id="PTHR30290:SF9">
    <property type="entry name" value="OLIGOPEPTIDE-BINDING PROTEIN APPA"/>
    <property type="match status" value="1"/>
</dbReference>
<dbReference type="PANTHER" id="PTHR30290">
    <property type="entry name" value="PERIPLASMIC BINDING COMPONENT OF ABC TRANSPORTER"/>
    <property type="match status" value="1"/>
</dbReference>
<evidence type="ECO:0000256" key="1">
    <source>
        <dbReference type="ARBA" id="ARBA00005695"/>
    </source>
</evidence>
<dbReference type="InterPro" id="IPR030678">
    <property type="entry name" value="Peptide/Ni-bd"/>
</dbReference>
<dbReference type="Proteomes" id="UP001519332">
    <property type="component" value="Unassembled WGS sequence"/>
</dbReference>
<gene>
    <name evidence="5" type="ORF">JOF56_009588</name>
</gene>
<dbReference type="RefSeq" id="WP_209646044.1">
    <property type="nucleotide sequence ID" value="NZ_JAGINW010000001.1"/>
</dbReference>
<dbReference type="Gene3D" id="3.90.76.10">
    <property type="entry name" value="Dipeptide-binding Protein, Domain 1"/>
    <property type="match status" value="1"/>
</dbReference>
<organism evidence="5 6">
    <name type="scientific">Kibdelosporangium banguiense</name>
    <dbReference type="NCBI Taxonomy" id="1365924"/>
    <lineage>
        <taxon>Bacteria</taxon>
        <taxon>Bacillati</taxon>
        <taxon>Actinomycetota</taxon>
        <taxon>Actinomycetes</taxon>
        <taxon>Pseudonocardiales</taxon>
        <taxon>Pseudonocardiaceae</taxon>
        <taxon>Kibdelosporangium</taxon>
    </lineage>
</organism>
<keyword evidence="3" id="KW-0732">Signal</keyword>
<evidence type="ECO:0000256" key="2">
    <source>
        <dbReference type="ARBA" id="ARBA00022448"/>
    </source>
</evidence>
<keyword evidence="6" id="KW-1185">Reference proteome</keyword>
<dbReference type="Gene3D" id="3.40.190.10">
    <property type="entry name" value="Periplasmic binding protein-like II"/>
    <property type="match status" value="1"/>
</dbReference>
<dbReference type="Pfam" id="PF00496">
    <property type="entry name" value="SBP_bac_5"/>
    <property type="match status" value="1"/>
</dbReference>
<sequence>MRIHRQGRTKILRNARTVWTAGAIGVLVITSVTACGTSSGDGPTTTAISLTSTTPAATGAVDKVTWALPAGEPTTLDPAKAGDYSPNTVTVNLCESLLRLKPDFSAGPGLAESYTQPDPHTIVFRIRSGVKFWDDTPLTAADVTYSLRRNMDPEVGAVTASGFHAVTSIEASGPLEVTVRLSVPDAQFVNNMAGLAGAVSQQKFAEKAGRSYGTAQGGLMCTGPFSFGSWTPGDSIVIKRNDAYWDPALKPKAAQFSFRFVTDPSTLTSALVAGEIDGTYEAPVASLDALRASSGKVYFGPSTQSMAIGPATDSGPAADPRIRTAIDLAVDKTAIIKTALRGAGAPQKTFTPRLVWDASPARKIYEDGYAALEDTSKPNLDKAKQLVAEVKPTRPLVLAIGVGSPALTQTATIVQASAKQAGLDIEIKQLQPVEFSELFYDPSRRQGIDLVGTIGYLEVPGALSYAPLFTLPGGLFNWNNYHDAGVTAEIEAASAATDPAKTAEHFVKAQAIYAPARLQVTLANVHEVLYLNNRITGPPSSFAYISSPWAASVGAAS</sequence>
<comment type="similarity">
    <text evidence="1">Belongs to the bacterial solute-binding protein 5 family.</text>
</comment>
<evidence type="ECO:0000259" key="4">
    <source>
        <dbReference type="Pfam" id="PF00496"/>
    </source>
</evidence>
<dbReference type="Gene3D" id="3.10.105.10">
    <property type="entry name" value="Dipeptide-binding Protein, Domain 3"/>
    <property type="match status" value="1"/>
</dbReference>
<accession>A0ABS4TXU9</accession>
<dbReference type="CDD" id="cd00995">
    <property type="entry name" value="PBP2_NikA_DppA_OppA_like"/>
    <property type="match status" value="1"/>
</dbReference>
<dbReference type="InterPro" id="IPR000914">
    <property type="entry name" value="SBP_5_dom"/>
</dbReference>
<evidence type="ECO:0000313" key="6">
    <source>
        <dbReference type="Proteomes" id="UP001519332"/>
    </source>
</evidence>
<dbReference type="EMBL" id="JAGINW010000001">
    <property type="protein sequence ID" value="MBP2329203.1"/>
    <property type="molecule type" value="Genomic_DNA"/>
</dbReference>
<feature type="domain" description="Solute-binding protein family 5" evidence="4">
    <location>
        <begin position="108"/>
        <end position="439"/>
    </location>
</feature>
<evidence type="ECO:0000256" key="3">
    <source>
        <dbReference type="ARBA" id="ARBA00022729"/>
    </source>
</evidence>